<proteinExistence type="predicted"/>
<organism evidence="2 3">
    <name type="scientific">Anaeroselena agilis</name>
    <dbReference type="NCBI Taxonomy" id="3063788"/>
    <lineage>
        <taxon>Bacteria</taxon>
        <taxon>Bacillati</taxon>
        <taxon>Bacillota</taxon>
        <taxon>Negativicutes</taxon>
        <taxon>Acetonemataceae</taxon>
        <taxon>Anaeroselena</taxon>
    </lineage>
</organism>
<evidence type="ECO:0000259" key="1">
    <source>
        <dbReference type="PROSITE" id="PS50851"/>
    </source>
</evidence>
<dbReference type="PROSITE" id="PS50851">
    <property type="entry name" value="CHEW"/>
    <property type="match status" value="1"/>
</dbReference>
<dbReference type="Gene3D" id="2.30.30.40">
    <property type="entry name" value="SH3 Domains"/>
    <property type="match status" value="1"/>
</dbReference>
<dbReference type="PANTHER" id="PTHR22617">
    <property type="entry name" value="CHEMOTAXIS SENSOR HISTIDINE KINASE-RELATED"/>
    <property type="match status" value="1"/>
</dbReference>
<evidence type="ECO:0000313" key="2">
    <source>
        <dbReference type="EMBL" id="MDT8901315.1"/>
    </source>
</evidence>
<dbReference type="CDD" id="cd00732">
    <property type="entry name" value="CheW"/>
    <property type="match status" value="1"/>
</dbReference>
<gene>
    <name evidence="2" type="ORF">Q4T40_08705</name>
</gene>
<evidence type="ECO:0000313" key="3">
    <source>
        <dbReference type="Proteomes" id="UP001254848"/>
    </source>
</evidence>
<dbReference type="EMBL" id="JAUOZS010000001">
    <property type="protein sequence ID" value="MDT8901315.1"/>
    <property type="molecule type" value="Genomic_DNA"/>
</dbReference>
<dbReference type="Pfam" id="PF01584">
    <property type="entry name" value="CheW"/>
    <property type="match status" value="1"/>
</dbReference>
<sequence>MAESTYTDRETQLVIFKLGREDYGISILQVQEIKRIMDITRVPNSPDYIKGVINLRGSVLPVIDLKKRLRLPPADYTEDTRIIIVKVEEIVVGLIVDAVSEVTTLSSENIEPPNTVVGGVSAEYLSGVGKQDGNLLILLNLAAIVGVGAEAGKTG</sequence>
<reference evidence="2 3" key="1">
    <citation type="submission" date="2023-07" db="EMBL/GenBank/DDBJ databases">
        <title>The novel representative of Negativicutes class, Anaeroselena agilis gen. nov. sp. nov.</title>
        <authorList>
            <person name="Prokofeva M.I."/>
            <person name="Elcheninov A.G."/>
            <person name="Klyukina A."/>
            <person name="Kublanov I.V."/>
            <person name="Frolov E.N."/>
            <person name="Podosokorskaya O.A."/>
        </authorList>
    </citation>
    <scope>NUCLEOTIDE SEQUENCE [LARGE SCALE GENOMIC DNA]</scope>
    <source>
        <strain evidence="2 3">4137-cl</strain>
    </source>
</reference>
<name>A0ABU3NY19_9FIRM</name>
<dbReference type="InterPro" id="IPR039315">
    <property type="entry name" value="CheW"/>
</dbReference>
<dbReference type="SUPFAM" id="SSF50341">
    <property type="entry name" value="CheW-like"/>
    <property type="match status" value="1"/>
</dbReference>
<dbReference type="SMART" id="SM00260">
    <property type="entry name" value="CheW"/>
    <property type="match status" value="1"/>
</dbReference>
<comment type="caution">
    <text evidence="2">The sequence shown here is derived from an EMBL/GenBank/DDBJ whole genome shotgun (WGS) entry which is preliminary data.</text>
</comment>
<dbReference type="InterPro" id="IPR036061">
    <property type="entry name" value="CheW-like_dom_sf"/>
</dbReference>
<keyword evidence="3" id="KW-1185">Reference proteome</keyword>
<dbReference type="RefSeq" id="WP_413779830.1">
    <property type="nucleotide sequence ID" value="NZ_JAUOZS010000001.1"/>
</dbReference>
<accession>A0ABU3NY19</accession>
<feature type="domain" description="CheW-like" evidence="1">
    <location>
        <begin position="10"/>
        <end position="150"/>
    </location>
</feature>
<protein>
    <submittedName>
        <fullName evidence="2">Chemotaxis protein CheW</fullName>
    </submittedName>
</protein>
<dbReference type="Proteomes" id="UP001254848">
    <property type="component" value="Unassembled WGS sequence"/>
</dbReference>
<dbReference type="Gene3D" id="2.40.50.180">
    <property type="entry name" value="CheA-289, Domain 4"/>
    <property type="match status" value="1"/>
</dbReference>
<dbReference type="InterPro" id="IPR002545">
    <property type="entry name" value="CheW-lke_dom"/>
</dbReference>
<dbReference type="PANTHER" id="PTHR22617:SF23">
    <property type="entry name" value="CHEMOTAXIS PROTEIN CHEW"/>
    <property type="match status" value="1"/>
</dbReference>